<proteinExistence type="inferred from homology"/>
<dbReference type="EMBL" id="CP018335">
    <property type="protein sequence ID" value="APM40358.1"/>
    <property type="molecule type" value="Genomic_DNA"/>
</dbReference>
<sequence>MIIDCENIRTLPYANKLKVVAGKRGMGRIIKWVHFMENPGYIRWLKGGELILITGILIKDDINILYKLIEDLNSKNIAGLVINVGPYIPSTPKNIIELGDCLGFPIFELPFEVRLIDISQSICKAIFMNKMEQESMNSFIKNIIFGDLNYDEDEVNKSKFYKYNPGKTYCSMVLSVDNFISFVKQEGVWNEELETRTRQQIEEIIANIMNRLNKKSINIIEDTFIIIMFPVEKYEREKINPIAEEILSNINSKIAELKISIGIGSFWTRLEELKDSVNKAQNALEILGGNKNKVCSYKDMGMYRLLFDMNKKDEMKRLLREILGELMEYDSKNSTSLVETLQVYINENCNLIHTAEELFIHKNTLKYRIKRIEEILNCNLRNMEHLFRFDMAFKIKNFLSCMK</sequence>
<gene>
    <name evidence="3" type="ORF">BS101_17265</name>
</gene>
<dbReference type="InterPro" id="IPR042070">
    <property type="entry name" value="PucR_C-HTH_sf"/>
</dbReference>
<dbReference type="InterPro" id="IPR051448">
    <property type="entry name" value="CdaR-like_regulators"/>
</dbReference>
<dbReference type="InterPro" id="IPR025736">
    <property type="entry name" value="PucR_C-HTH_dom"/>
</dbReference>
<dbReference type="RefSeq" id="WP_073539956.1">
    <property type="nucleotide sequence ID" value="NZ_CP018335.1"/>
</dbReference>
<organism evidence="3 4">
    <name type="scientific">Clostridium kluyveri</name>
    <dbReference type="NCBI Taxonomy" id="1534"/>
    <lineage>
        <taxon>Bacteria</taxon>
        <taxon>Bacillati</taxon>
        <taxon>Bacillota</taxon>
        <taxon>Clostridia</taxon>
        <taxon>Eubacteriales</taxon>
        <taxon>Clostridiaceae</taxon>
        <taxon>Clostridium</taxon>
    </lineage>
</organism>
<dbReference type="InterPro" id="IPR012914">
    <property type="entry name" value="PucR_dom"/>
</dbReference>
<feature type="domain" description="GGDEF" evidence="2">
    <location>
        <begin position="167"/>
        <end position="299"/>
    </location>
</feature>
<dbReference type="PROSITE" id="PS50887">
    <property type="entry name" value="GGDEF"/>
    <property type="match status" value="1"/>
</dbReference>
<evidence type="ECO:0000259" key="2">
    <source>
        <dbReference type="PROSITE" id="PS50887"/>
    </source>
</evidence>
<evidence type="ECO:0000313" key="4">
    <source>
        <dbReference type="Proteomes" id="UP000184604"/>
    </source>
</evidence>
<protein>
    <submittedName>
        <fullName evidence="3">Transcriptional regulator</fullName>
    </submittedName>
</protein>
<accession>A0A1L5FBG4</accession>
<dbReference type="OrthoDB" id="143422at2"/>
<evidence type="ECO:0000256" key="1">
    <source>
        <dbReference type="ARBA" id="ARBA00006754"/>
    </source>
</evidence>
<name>A0A1L5FBG4_CLOKL</name>
<dbReference type="PANTHER" id="PTHR33744">
    <property type="entry name" value="CARBOHYDRATE DIACID REGULATOR"/>
    <property type="match status" value="1"/>
</dbReference>
<dbReference type="InterPro" id="IPR000160">
    <property type="entry name" value="GGDEF_dom"/>
</dbReference>
<dbReference type="Proteomes" id="UP000184604">
    <property type="component" value="Chromosome"/>
</dbReference>
<dbReference type="Pfam" id="PF07905">
    <property type="entry name" value="PucR"/>
    <property type="match status" value="1"/>
</dbReference>
<comment type="similarity">
    <text evidence="1">Belongs to the CdaR family.</text>
</comment>
<dbReference type="AlphaFoldDB" id="A0A1L5FBG4"/>
<dbReference type="Pfam" id="PF13556">
    <property type="entry name" value="HTH_30"/>
    <property type="match status" value="1"/>
</dbReference>
<dbReference type="Pfam" id="PF17853">
    <property type="entry name" value="GGDEF_2"/>
    <property type="match status" value="1"/>
</dbReference>
<dbReference type="Gene3D" id="1.10.10.2840">
    <property type="entry name" value="PucR C-terminal helix-turn-helix domain"/>
    <property type="match status" value="1"/>
</dbReference>
<reference evidence="3 4" key="1">
    <citation type="submission" date="2016-12" db="EMBL/GenBank/DDBJ databases">
        <title>Complete genome sequence of Clostridium kluyveri JZZ isolated from the pit mud of a Chinese flavor liquor-making factory.</title>
        <authorList>
            <person name="Wang Y."/>
        </authorList>
    </citation>
    <scope>NUCLEOTIDE SEQUENCE [LARGE SCALE GENOMIC DNA]</scope>
    <source>
        <strain evidence="3 4">JZZ</strain>
    </source>
</reference>
<dbReference type="InterPro" id="IPR041522">
    <property type="entry name" value="CdaR_GGDEF"/>
</dbReference>
<evidence type="ECO:0000313" key="3">
    <source>
        <dbReference type="EMBL" id="APM40358.1"/>
    </source>
</evidence>